<evidence type="ECO:0000313" key="6">
    <source>
        <dbReference type="EMBL" id="OPX42317.1"/>
    </source>
</evidence>
<keyword evidence="3 5" id="KW-1133">Transmembrane helix</keyword>
<feature type="transmembrane region" description="Helical" evidence="5">
    <location>
        <begin position="517"/>
        <end position="542"/>
    </location>
</feature>
<gene>
    <name evidence="6" type="ORF">CLHUN_38380</name>
</gene>
<accession>A0A1V4SGC0</accession>
<dbReference type="STRING" id="48256.CLHUN_38380"/>
<dbReference type="InterPro" id="IPR045863">
    <property type="entry name" value="CorA_TM1_TM2"/>
</dbReference>
<dbReference type="EMBL" id="MZGX01000031">
    <property type="protein sequence ID" value="OPX42317.1"/>
    <property type="molecule type" value="Genomic_DNA"/>
</dbReference>
<dbReference type="GO" id="GO:0016020">
    <property type="term" value="C:membrane"/>
    <property type="evidence" value="ECO:0007669"/>
    <property type="project" value="UniProtKB-SubCell"/>
</dbReference>
<keyword evidence="7" id="KW-1185">Reference proteome</keyword>
<evidence type="ECO:0000256" key="2">
    <source>
        <dbReference type="ARBA" id="ARBA00022692"/>
    </source>
</evidence>
<dbReference type="SUPFAM" id="SSF144083">
    <property type="entry name" value="Magnesium transport protein CorA, transmembrane region"/>
    <property type="match status" value="1"/>
</dbReference>
<organism evidence="6 7">
    <name type="scientific">Ruminiclostridium hungatei</name>
    <name type="common">Clostridium hungatei</name>
    <dbReference type="NCBI Taxonomy" id="48256"/>
    <lineage>
        <taxon>Bacteria</taxon>
        <taxon>Bacillati</taxon>
        <taxon>Bacillota</taxon>
        <taxon>Clostridia</taxon>
        <taxon>Eubacteriales</taxon>
        <taxon>Oscillospiraceae</taxon>
        <taxon>Ruminiclostridium</taxon>
    </lineage>
</organism>
<comment type="caution">
    <text evidence="6">The sequence shown here is derived from an EMBL/GenBank/DDBJ whole genome shotgun (WGS) entry which is preliminary data.</text>
</comment>
<evidence type="ECO:0000256" key="5">
    <source>
        <dbReference type="SAM" id="Phobius"/>
    </source>
</evidence>
<dbReference type="Proteomes" id="UP000191554">
    <property type="component" value="Unassembled WGS sequence"/>
</dbReference>
<dbReference type="AlphaFoldDB" id="A0A1V4SGC0"/>
<evidence type="ECO:0000256" key="1">
    <source>
        <dbReference type="ARBA" id="ARBA00004141"/>
    </source>
</evidence>
<keyword evidence="4 5" id="KW-0472">Membrane</keyword>
<dbReference type="Pfam" id="PF01544">
    <property type="entry name" value="CorA"/>
    <property type="match status" value="1"/>
</dbReference>
<sequence length="549" mass="63088">MTNNILNKDITGIDCSIKYFFPFFYRGGFSSALENHWTKTEGMEAFVEKDTLSILSDSILKKSAHESPMVTYKFNPQNSGFEYEKLKNMILKTDELAIPFIISNLQMHVFMNGVSILTFDAAIKSSLELILFSDNAIKANADTIWISTSFSEKGIECVDSCNPEIEKNFSVRSIADKAKYNIEYFIGRKNASFIIDEYAGIITKIRLILSTETDAGTYAETLLFFNKYFRMGINKKASSDLVYYDRAGNSDHTTTVNSIILGIISSFKPEHYKDSYFDYGFFRFFYVGFYGIKNWNIFEQRTSRFIYLIKNMQLPGDNSKIDFSISEACLRLNENTVLLASLKGGGAFSFYESDSKKRSPRNFISAHYYGILFPLYQRVTLIDFSHRLSNTFSIEHIYFNKKTKSNRLAEFEDLLEEFGAFSTKCWFPELSDNEVRNTAYKKWQEIFGVVSLFGNVRNQLHDIVDYFNVKDLKNDERNQKLQNTLIFILTLIFIPLNFFVGFMGMNIKIFTGSGLSVVSTFLLGILVTVICSIIIVAVYRLVSARYRDS</sequence>
<reference evidence="6 7" key="1">
    <citation type="submission" date="2017-03" db="EMBL/GenBank/DDBJ databases">
        <title>Genome sequence of Clostridium hungatei DSM 14427.</title>
        <authorList>
            <person name="Poehlein A."/>
            <person name="Daniel R."/>
        </authorList>
    </citation>
    <scope>NUCLEOTIDE SEQUENCE [LARGE SCALE GENOMIC DNA]</scope>
    <source>
        <strain evidence="6 7">DSM 14427</strain>
    </source>
</reference>
<feature type="transmembrane region" description="Helical" evidence="5">
    <location>
        <begin position="485"/>
        <end position="505"/>
    </location>
</feature>
<dbReference type="RefSeq" id="WP_080066254.1">
    <property type="nucleotide sequence ID" value="NZ_MZGX01000031.1"/>
</dbReference>
<comment type="subcellular location">
    <subcellularLocation>
        <location evidence="1">Membrane</location>
        <topology evidence="1">Multi-pass membrane protein</topology>
    </subcellularLocation>
</comment>
<proteinExistence type="predicted"/>
<name>A0A1V4SGC0_RUMHU</name>
<keyword evidence="2 5" id="KW-0812">Transmembrane</keyword>
<dbReference type="Gene3D" id="1.20.58.340">
    <property type="entry name" value="Magnesium transport protein CorA, transmembrane region"/>
    <property type="match status" value="1"/>
</dbReference>
<evidence type="ECO:0000256" key="4">
    <source>
        <dbReference type="ARBA" id="ARBA00023136"/>
    </source>
</evidence>
<dbReference type="InterPro" id="IPR002523">
    <property type="entry name" value="MgTranspt_CorA/ZnTranspt_ZntB"/>
</dbReference>
<evidence type="ECO:0000313" key="7">
    <source>
        <dbReference type="Proteomes" id="UP000191554"/>
    </source>
</evidence>
<evidence type="ECO:0000256" key="3">
    <source>
        <dbReference type="ARBA" id="ARBA00022989"/>
    </source>
</evidence>
<protein>
    <submittedName>
        <fullName evidence="6">CorA-like Mg2+ transporter protein</fullName>
    </submittedName>
</protein>